<reference evidence="2 3" key="1">
    <citation type="journal article" date="2013" name="Genome Announc.">
        <title>Draft Genome Sequence of Arthrobacter gangotriensis Strain Lz1yT, Isolated from a Penguin Rookery Soil Sample Collected in Antarctica, near the Indian Station Dakshin Gangotri.</title>
        <authorList>
            <person name="Shivaji S."/>
            <person name="Ara S."/>
            <person name="Bandi S."/>
            <person name="Singh A."/>
            <person name="Kumar Pinnaka A."/>
        </authorList>
    </citation>
    <scope>NUCLEOTIDE SEQUENCE [LARGE SCALE GENOMIC DNA]</scope>
    <source>
        <strain evidence="2 3">Lz1y</strain>
    </source>
</reference>
<dbReference type="PATRIC" id="fig|1276920.7.peg.2455"/>
<feature type="transmembrane region" description="Helical" evidence="1">
    <location>
        <begin position="59"/>
        <end position="80"/>
    </location>
</feature>
<sequence>MRNSRGFTAGILSGWGILLMLSPVALYLFIHGDSERKAWIISGPEPFSDFAGGPYQLRMYVGLFAAGVIFLAGGLIIGSLKRREASRRHSAWLV</sequence>
<evidence type="ECO:0000256" key="1">
    <source>
        <dbReference type="SAM" id="Phobius"/>
    </source>
</evidence>
<dbReference type="eggNOG" id="ENOG50336KB">
    <property type="taxonomic scope" value="Bacteria"/>
</dbReference>
<name>M7MTS3_9MICC</name>
<dbReference type="EMBL" id="AOCK01000006">
    <property type="protein sequence ID" value="EMQ98436.1"/>
    <property type="molecule type" value="Genomic_DNA"/>
</dbReference>
<protein>
    <submittedName>
        <fullName evidence="2">Uncharacterized protein</fullName>
    </submittedName>
</protein>
<feature type="transmembrane region" description="Helical" evidence="1">
    <location>
        <begin position="7"/>
        <end position="30"/>
    </location>
</feature>
<keyword evidence="1" id="KW-1133">Transmembrane helix</keyword>
<organism evidence="2 3">
    <name type="scientific">Paeniglutamicibacter gangotriensis Lz1y</name>
    <dbReference type="NCBI Taxonomy" id="1276920"/>
    <lineage>
        <taxon>Bacteria</taxon>
        <taxon>Bacillati</taxon>
        <taxon>Actinomycetota</taxon>
        <taxon>Actinomycetes</taxon>
        <taxon>Micrococcales</taxon>
        <taxon>Micrococcaceae</taxon>
        <taxon>Paeniglutamicibacter</taxon>
    </lineage>
</organism>
<keyword evidence="3" id="KW-1185">Reference proteome</keyword>
<accession>M7MTS3</accession>
<evidence type="ECO:0000313" key="2">
    <source>
        <dbReference type="EMBL" id="EMQ98436.1"/>
    </source>
</evidence>
<dbReference type="RefSeq" id="WP_007271634.1">
    <property type="nucleotide sequence ID" value="NZ_AOCK01000006.1"/>
</dbReference>
<keyword evidence="1" id="KW-0812">Transmembrane</keyword>
<dbReference type="Proteomes" id="UP000012015">
    <property type="component" value="Unassembled WGS sequence"/>
</dbReference>
<keyword evidence="1" id="KW-0472">Membrane</keyword>
<proteinExistence type="predicted"/>
<dbReference type="AlphaFoldDB" id="M7MTS3"/>
<comment type="caution">
    <text evidence="2">The sequence shown here is derived from an EMBL/GenBank/DDBJ whole genome shotgun (WGS) entry which is preliminary data.</text>
</comment>
<gene>
    <name evidence="2" type="ORF">ADIAG_02457</name>
</gene>
<evidence type="ECO:0000313" key="3">
    <source>
        <dbReference type="Proteomes" id="UP000012015"/>
    </source>
</evidence>